<feature type="region of interest" description="Disordered" evidence="1">
    <location>
        <begin position="1"/>
        <end position="51"/>
    </location>
</feature>
<organism evidence="2 3">
    <name type="scientific">Anisodus acutangulus</name>
    <dbReference type="NCBI Taxonomy" id="402998"/>
    <lineage>
        <taxon>Eukaryota</taxon>
        <taxon>Viridiplantae</taxon>
        <taxon>Streptophyta</taxon>
        <taxon>Embryophyta</taxon>
        <taxon>Tracheophyta</taxon>
        <taxon>Spermatophyta</taxon>
        <taxon>Magnoliopsida</taxon>
        <taxon>eudicotyledons</taxon>
        <taxon>Gunneridae</taxon>
        <taxon>Pentapetalae</taxon>
        <taxon>asterids</taxon>
        <taxon>lamiids</taxon>
        <taxon>Solanales</taxon>
        <taxon>Solanaceae</taxon>
        <taxon>Solanoideae</taxon>
        <taxon>Hyoscyameae</taxon>
        <taxon>Anisodus</taxon>
    </lineage>
</organism>
<comment type="caution">
    <text evidence="2">The sequence shown here is derived from an EMBL/GenBank/DDBJ whole genome shotgun (WGS) entry which is preliminary data.</text>
</comment>
<dbReference type="Proteomes" id="UP001152561">
    <property type="component" value="Unassembled WGS sequence"/>
</dbReference>
<proteinExistence type="predicted"/>
<sequence length="117" mass="13160">MSMDTTMKERNNTDATIYGTSNLSGRTESLLSDPNIASSPSTSADDHHQQILRAPVDCTDDLTVSVSSSSSRIKEKEQQVQLCYLFRLLEPSVHLEFGNMVRRLYIYTSEEVKKLCP</sequence>
<dbReference type="OrthoDB" id="1287924at2759"/>
<feature type="compositionally biased region" description="Basic and acidic residues" evidence="1">
    <location>
        <begin position="1"/>
        <end position="12"/>
    </location>
</feature>
<name>A0A9Q1MCY7_9SOLA</name>
<feature type="compositionally biased region" description="Polar residues" evidence="1">
    <location>
        <begin position="13"/>
        <end position="43"/>
    </location>
</feature>
<accession>A0A9Q1MCY7</accession>
<protein>
    <submittedName>
        <fullName evidence="2">Uncharacterized protein</fullName>
    </submittedName>
</protein>
<evidence type="ECO:0000313" key="3">
    <source>
        <dbReference type="Proteomes" id="UP001152561"/>
    </source>
</evidence>
<evidence type="ECO:0000256" key="1">
    <source>
        <dbReference type="SAM" id="MobiDB-lite"/>
    </source>
</evidence>
<gene>
    <name evidence="2" type="ORF">K7X08_024533</name>
</gene>
<reference evidence="3" key="1">
    <citation type="journal article" date="2023" name="Proc. Natl. Acad. Sci. U.S.A.">
        <title>Genomic and structural basis for evolution of tropane alkaloid biosynthesis.</title>
        <authorList>
            <person name="Wanga Y.-J."/>
            <person name="Taina T."/>
            <person name="Yua J.-Y."/>
            <person name="Lia J."/>
            <person name="Xua B."/>
            <person name="Chenc J."/>
            <person name="D'Auriad J.C."/>
            <person name="Huanga J.-P."/>
            <person name="Huanga S.-X."/>
        </authorList>
    </citation>
    <scope>NUCLEOTIDE SEQUENCE [LARGE SCALE GENOMIC DNA]</scope>
    <source>
        <strain evidence="3">cv. KIB-2019</strain>
    </source>
</reference>
<keyword evidence="3" id="KW-1185">Reference proteome</keyword>
<dbReference type="EMBL" id="JAJAGQ010000009">
    <property type="protein sequence ID" value="KAJ8553855.1"/>
    <property type="molecule type" value="Genomic_DNA"/>
</dbReference>
<evidence type="ECO:0000313" key="2">
    <source>
        <dbReference type="EMBL" id="KAJ8553855.1"/>
    </source>
</evidence>
<dbReference type="AlphaFoldDB" id="A0A9Q1MCY7"/>